<name>A0ABN1YEA6_9ACTN</name>
<evidence type="ECO:0000313" key="3">
    <source>
        <dbReference type="Proteomes" id="UP001499863"/>
    </source>
</evidence>
<feature type="region of interest" description="Disordered" evidence="1">
    <location>
        <begin position="59"/>
        <end position="84"/>
    </location>
</feature>
<organism evidence="2 3">
    <name type="scientific">Kitasatospora putterlickiae</name>
    <dbReference type="NCBI Taxonomy" id="221725"/>
    <lineage>
        <taxon>Bacteria</taxon>
        <taxon>Bacillati</taxon>
        <taxon>Actinomycetota</taxon>
        <taxon>Actinomycetes</taxon>
        <taxon>Kitasatosporales</taxon>
        <taxon>Streptomycetaceae</taxon>
        <taxon>Kitasatospora</taxon>
    </lineage>
</organism>
<evidence type="ECO:0000256" key="1">
    <source>
        <dbReference type="SAM" id="MobiDB-lite"/>
    </source>
</evidence>
<protein>
    <submittedName>
        <fullName evidence="2">Uncharacterized protein</fullName>
    </submittedName>
</protein>
<gene>
    <name evidence="2" type="ORF">GCM10009639_56120</name>
</gene>
<dbReference type="Proteomes" id="UP001499863">
    <property type="component" value="Unassembled WGS sequence"/>
</dbReference>
<feature type="compositionally biased region" description="Basic and acidic residues" evidence="1">
    <location>
        <begin position="67"/>
        <end position="84"/>
    </location>
</feature>
<sequence length="125" mass="13835">MAWAAVRQVFDDVRDDLRAVVGEGLFHVWVPQFEAVGPEEQGCLQFLAPEALLAGGQQLASALRGTRSRDREDGGPGRDRGEVYDRTLLPRDRLRVSLKHERSFARPLASALPADEQGLMVVPDQ</sequence>
<dbReference type="EMBL" id="BAAAKJ010000323">
    <property type="protein sequence ID" value="GAA1407387.1"/>
    <property type="molecule type" value="Genomic_DNA"/>
</dbReference>
<comment type="caution">
    <text evidence="2">The sequence shown here is derived from an EMBL/GenBank/DDBJ whole genome shotgun (WGS) entry which is preliminary data.</text>
</comment>
<accession>A0ABN1YEA6</accession>
<evidence type="ECO:0000313" key="2">
    <source>
        <dbReference type="EMBL" id="GAA1407387.1"/>
    </source>
</evidence>
<reference evidence="2 3" key="1">
    <citation type="journal article" date="2019" name="Int. J. Syst. Evol. Microbiol.">
        <title>The Global Catalogue of Microorganisms (GCM) 10K type strain sequencing project: providing services to taxonomists for standard genome sequencing and annotation.</title>
        <authorList>
            <consortium name="The Broad Institute Genomics Platform"/>
            <consortium name="The Broad Institute Genome Sequencing Center for Infectious Disease"/>
            <person name="Wu L."/>
            <person name="Ma J."/>
        </authorList>
    </citation>
    <scope>NUCLEOTIDE SEQUENCE [LARGE SCALE GENOMIC DNA]</scope>
    <source>
        <strain evidence="2 3">JCM 12393</strain>
    </source>
</reference>
<proteinExistence type="predicted"/>
<keyword evidence="3" id="KW-1185">Reference proteome</keyword>